<sequence length="142" mass="15960">MKKSLFCDLVYLDWTRSNWKDSQGLPGRAPSNGEVKEERAFGSMSDMKKLWRSPASERGYFVAIMGPVEDTCIPHLEVLRGAVIASHQGPQRCSREGCRRAASTRRQGRLQDPVHEWRRDLCPAACRLVNSIERCRGVASAA</sequence>
<dbReference type="AlphaFoldDB" id="A0A835RE13"/>
<dbReference type="Proteomes" id="UP000636800">
    <property type="component" value="Unassembled WGS sequence"/>
</dbReference>
<organism evidence="1 2">
    <name type="scientific">Vanilla planifolia</name>
    <name type="common">Vanilla</name>
    <dbReference type="NCBI Taxonomy" id="51239"/>
    <lineage>
        <taxon>Eukaryota</taxon>
        <taxon>Viridiplantae</taxon>
        <taxon>Streptophyta</taxon>
        <taxon>Embryophyta</taxon>
        <taxon>Tracheophyta</taxon>
        <taxon>Spermatophyta</taxon>
        <taxon>Magnoliopsida</taxon>
        <taxon>Liliopsida</taxon>
        <taxon>Asparagales</taxon>
        <taxon>Orchidaceae</taxon>
        <taxon>Vanilloideae</taxon>
        <taxon>Vanilleae</taxon>
        <taxon>Vanilla</taxon>
    </lineage>
</organism>
<evidence type="ECO:0000313" key="2">
    <source>
        <dbReference type="Proteomes" id="UP000636800"/>
    </source>
</evidence>
<gene>
    <name evidence="1" type="ORF">HPP92_008807</name>
</gene>
<accession>A0A835RE13</accession>
<protein>
    <submittedName>
        <fullName evidence="1">Uncharacterized protein</fullName>
    </submittedName>
</protein>
<reference evidence="1 2" key="1">
    <citation type="journal article" date="2020" name="Nat. Food">
        <title>A phased Vanilla planifolia genome enables genetic improvement of flavour and production.</title>
        <authorList>
            <person name="Hasing T."/>
            <person name="Tang H."/>
            <person name="Brym M."/>
            <person name="Khazi F."/>
            <person name="Huang T."/>
            <person name="Chambers A.H."/>
        </authorList>
    </citation>
    <scope>NUCLEOTIDE SEQUENCE [LARGE SCALE GENOMIC DNA]</scope>
    <source>
        <tissue evidence="1">Leaf</tissue>
    </source>
</reference>
<evidence type="ECO:0000313" key="1">
    <source>
        <dbReference type="EMBL" id="KAG0484728.1"/>
    </source>
</evidence>
<name>A0A835RE13_VANPL</name>
<comment type="caution">
    <text evidence="1">The sequence shown here is derived from an EMBL/GenBank/DDBJ whole genome shotgun (WGS) entry which is preliminary data.</text>
</comment>
<keyword evidence="2" id="KW-1185">Reference proteome</keyword>
<proteinExistence type="predicted"/>
<dbReference type="EMBL" id="JADCNL010000004">
    <property type="protein sequence ID" value="KAG0484728.1"/>
    <property type="molecule type" value="Genomic_DNA"/>
</dbReference>